<proteinExistence type="predicted"/>
<organism evidence="1 2">
    <name type="scientific">Apiotrichum porosum</name>
    <dbReference type="NCBI Taxonomy" id="105984"/>
    <lineage>
        <taxon>Eukaryota</taxon>
        <taxon>Fungi</taxon>
        <taxon>Dikarya</taxon>
        <taxon>Basidiomycota</taxon>
        <taxon>Agaricomycotina</taxon>
        <taxon>Tremellomycetes</taxon>
        <taxon>Trichosporonales</taxon>
        <taxon>Trichosporonaceae</taxon>
        <taxon>Apiotrichum</taxon>
    </lineage>
</organism>
<name>A0A427XUE9_9TREE</name>
<gene>
    <name evidence="1" type="ORF">EHS24_007448</name>
</gene>
<comment type="caution">
    <text evidence="1">The sequence shown here is derived from an EMBL/GenBank/DDBJ whole genome shotgun (WGS) entry which is preliminary data.</text>
</comment>
<keyword evidence="2" id="KW-1185">Reference proteome</keyword>
<dbReference type="Proteomes" id="UP000279236">
    <property type="component" value="Unassembled WGS sequence"/>
</dbReference>
<dbReference type="RefSeq" id="XP_028476702.1">
    <property type="nucleotide sequence ID" value="XM_028622809.1"/>
</dbReference>
<reference evidence="1 2" key="1">
    <citation type="submission" date="2018-11" db="EMBL/GenBank/DDBJ databases">
        <title>Genome sequence of Apiotrichum porosum DSM 27194.</title>
        <authorList>
            <person name="Aliyu H."/>
            <person name="Gorte O."/>
            <person name="Ochsenreither K."/>
        </authorList>
    </citation>
    <scope>NUCLEOTIDE SEQUENCE [LARGE SCALE GENOMIC DNA]</scope>
    <source>
        <strain evidence="1 2">DSM 27194</strain>
    </source>
</reference>
<evidence type="ECO:0000313" key="2">
    <source>
        <dbReference type="Proteomes" id="UP000279236"/>
    </source>
</evidence>
<sequence length="365" mass="42095">MTVTPLNISLAQNVSTDPFTFTGIGRLLDNDLAWSSQTPMSPPQTPQRQIVTATSFKFPMTPISPVPGVFSLRECLPPTSEPAFPPAEVATLLKSKSFAVKDGTFNPIELQTVKDYIEHCGGWVRVRKSPKYDTTDDFYLIPHESHPRPMAWAHMNAVTPEWGKTQSKREFGPHPRPKVDWTNSCLNFNWKRSEVFEDVVTSMHEYSFELATHSMKNVLNGPDLDGFDCWWFRNYPDRPTVAGFLTLFANELRERVEWFSHQPSPKQYLTAAARMLLVKQALDRYDWHAPGVSRKSFYSFCNAQYPMLGDIQRYCKQHVAELREYSPGFKTHAVRNHDPTDFLDRLIQEVRRFDWVDNPHNEAVH</sequence>
<accession>A0A427XUE9</accession>
<dbReference type="GeneID" id="39591991"/>
<protein>
    <submittedName>
        <fullName evidence="1">Uncharacterized protein</fullName>
    </submittedName>
</protein>
<dbReference type="AlphaFoldDB" id="A0A427XUE9"/>
<dbReference type="EMBL" id="RSCE01000005">
    <property type="protein sequence ID" value="RSH82470.1"/>
    <property type="molecule type" value="Genomic_DNA"/>
</dbReference>
<evidence type="ECO:0000313" key="1">
    <source>
        <dbReference type="EMBL" id="RSH82470.1"/>
    </source>
</evidence>